<proteinExistence type="predicted"/>
<name>A0A3P1C8N0_9BACT</name>
<dbReference type="AlphaFoldDB" id="A0A3P1C8N0"/>
<protein>
    <submittedName>
        <fullName evidence="1">Uncharacterized protein</fullName>
    </submittedName>
</protein>
<organism evidence="1 2">
    <name type="scientific">Larkinella knui</name>
    <dbReference type="NCBI Taxonomy" id="2025310"/>
    <lineage>
        <taxon>Bacteria</taxon>
        <taxon>Pseudomonadati</taxon>
        <taxon>Bacteroidota</taxon>
        <taxon>Cytophagia</taxon>
        <taxon>Cytophagales</taxon>
        <taxon>Spirosomataceae</taxon>
        <taxon>Larkinella</taxon>
    </lineage>
</organism>
<dbReference type="Proteomes" id="UP000274271">
    <property type="component" value="Unassembled WGS sequence"/>
</dbReference>
<keyword evidence="2" id="KW-1185">Reference proteome</keyword>
<evidence type="ECO:0000313" key="1">
    <source>
        <dbReference type="EMBL" id="RRB09639.1"/>
    </source>
</evidence>
<accession>A0A3P1C8N0</accession>
<evidence type="ECO:0000313" key="2">
    <source>
        <dbReference type="Proteomes" id="UP000274271"/>
    </source>
</evidence>
<dbReference type="RefSeq" id="WP_124910712.1">
    <property type="nucleotide sequence ID" value="NZ_RQJP01000014.1"/>
</dbReference>
<gene>
    <name evidence="1" type="ORF">EHT87_31140</name>
</gene>
<reference evidence="1 2" key="1">
    <citation type="submission" date="2018-11" db="EMBL/GenBank/DDBJ databases">
        <authorList>
            <person name="Zhou Z."/>
            <person name="Wang G."/>
        </authorList>
    </citation>
    <scope>NUCLEOTIDE SEQUENCE [LARGE SCALE GENOMIC DNA]</scope>
    <source>
        <strain evidence="1 2">KCTC42998</strain>
    </source>
</reference>
<comment type="caution">
    <text evidence="1">The sequence shown here is derived from an EMBL/GenBank/DDBJ whole genome shotgun (WGS) entry which is preliminary data.</text>
</comment>
<sequence>MSTTLLILLITALVLLFVQSRKTQKKEQELAQTRSAHEQQASATSARIAQLQQEVDQLSPYRIILNTEQHVRQISEMAEKEAYEIRLSAKEELKQAGIKARVIQTQAEGILQDAAKESRVLSIQQINEQKRLGERL</sequence>
<dbReference type="EMBL" id="RQJP01000014">
    <property type="protein sequence ID" value="RRB09639.1"/>
    <property type="molecule type" value="Genomic_DNA"/>
</dbReference>